<sequence length="150" mass="16493">MTTPAASGVRKRVHASESWLATSWLQPSSRRMEGGCWRLVPGRTVPCSGRCKLGSCYGAFSRTAQRCSRLQSPQTAKRWRQPHGMANCTFGGPTRAVAVPVSQALIRNPRCTWFSHQMAVASSRPASTMWHKSGTLNRQARGWSCAMATL</sequence>
<protein>
    <submittedName>
        <fullName evidence="1">Uncharacterized protein</fullName>
    </submittedName>
</protein>
<gene>
    <name evidence="1" type="ORF">SNAT2548_LOCUS12662</name>
</gene>
<reference evidence="1" key="1">
    <citation type="submission" date="2021-02" db="EMBL/GenBank/DDBJ databases">
        <authorList>
            <person name="Dougan E. K."/>
            <person name="Rhodes N."/>
            <person name="Thang M."/>
            <person name="Chan C."/>
        </authorList>
    </citation>
    <scope>NUCLEOTIDE SEQUENCE</scope>
</reference>
<keyword evidence="2" id="KW-1185">Reference proteome</keyword>
<evidence type="ECO:0000313" key="1">
    <source>
        <dbReference type="EMBL" id="CAE7252884.1"/>
    </source>
</evidence>
<proteinExistence type="predicted"/>
<accession>A0A812LUS1</accession>
<evidence type="ECO:0000313" key="2">
    <source>
        <dbReference type="Proteomes" id="UP000604046"/>
    </source>
</evidence>
<dbReference type="AlphaFoldDB" id="A0A812LUS1"/>
<dbReference type="Proteomes" id="UP000604046">
    <property type="component" value="Unassembled WGS sequence"/>
</dbReference>
<name>A0A812LUS1_9DINO</name>
<comment type="caution">
    <text evidence="1">The sequence shown here is derived from an EMBL/GenBank/DDBJ whole genome shotgun (WGS) entry which is preliminary data.</text>
</comment>
<dbReference type="EMBL" id="CAJNDS010001235">
    <property type="protein sequence ID" value="CAE7252884.1"/>
    <property type="molecule type" value="Genomic_DNA"/>
</dbReference>
<organism evidence="1 2">
    <name type="scientific">Symbiodinium natans</name>
    <dbReference type="NCBI Taxonomy" id="878477"/>
    <lineage>
        <taxon>Eukaryota</taxon>
        <taxon>Sar</taxon>
        <taxon>Alveolata</taxon>
        <taxon>Dinophyceae</taxon>
        <taxon>Suessiales</taxon>
        <taxon>Symbiodiniaceae</taxon>
        <taxon>Symbiodinium</taxon>
    </lineage>
</organism>